<comment type="pathway">
    <text evidence="5">Amino-acid biosynthesis; L-arginine biosynthesis; N(2)-acetyl-L-ornithine from L-glutamate: step 4/4.</text>
</comment>
<dbReference type="GO" id="GO:0003992">
    <property type="term" value="F:N2-acetyl-L-ornithine:2-oxoglutarate 5-aminotransferase activity"/>
    <property type="evidence" value="ECO:0007669"/>
    <property type="project" value="UniProtKB-UniRule"/>
</dbReference>
<name>V5C3A7_9GAMM</name>
<dbReference type="InterPro" id="IPR004636">
    <property type="entry name" value="AcOrn/SuccOrn_fam"/>
</dbReference>
<comment type="subcellular location">
    <subcellularLocation>
        <location evidence="5">Cytoplasm</location>
    </subcellularLocation>
</comment>
<dbReference type="InterPro" id="IPR005814">
    <property type="entry name" value="Aminotrans_3"/>
</dbReference>
<reference evidence="6 7" key="1">
    <citation type="journal article" date="2013" name="Genome Announc.">
        <title>Draft Genome Sequence of the Methanotrophic Gammaproteobacterium Methyloglobulus morosus DSM 22980 Strain KoM1.</title>
        <authorList>
            <person name="Poehlein A."/>
            <person name="Deutzmann J.S."/>
            <person name="Daniel R."/>
            <person name="Simeonova D.D."/>
        </authorList>
    </citation>
    <scope>NUCLEOTIDE SEQUENCE [LARGE SCALE GENOMIC DNA]</scope>
    <source>
        <strain evidence="6 7">KoM1</strain>
    </source>
</reference>
<dbReference type="PATRIC" id="fig|1116472.3.peg.2969"/>
<dbReference type="GO" id="GO:0030170">
    <property type="term" value="F:pyridoxal phosphate binding"/>
    <property type="evidence" value="ECO:0007669"/>
    <property type="project" value="InterPro"/>
</dbReference>
<dbReference type="Proteomes" id="UP000017842">
    <property type="component" value="Unassembled WGS sequence"/>
</dbReference>
<dbReference type="eggNOG" id="COG4992">
    <property type="taxonomic scope" value="Bacteria"/>
</dbReference>
<keyword evidence="5" id="KW-0055">Arginine biosynthesis</keyword>
<dbReference type="GO" id="GO:0005737">
    <property type="term" value="C:cytoplasm"/>
    <property type="evidence" value="ECO:0007669"/>
    <property type="project" value="UniProtKB-SubCell"/>
</dbReference>
<dbReference type="Gene3D" id="3.40.640.10">
    <property type="entry name" value="Type I PLP-dependent aspartate aminotransferase-like (Major domain)"/>
    <property type="match status" value="1"/>
</dbReference>
<dbReference type="SUPFAM" id="SSF53383">
    <property type="entry name" value="PLP-dependent transferases"/>
    <property type="match status" value="1"/>
</dbReference>
<dbReference type="CDD" id="cd00610">
    <property type="entry name" value="OAT_like"/>
    <property type="match status" value="1"/>
</dbReference>
<comment type="caution">
    <text evidence="6">The sequence shown here is derived from an EMBL/GenBank/DDBJ whole genome shotgun (WGS) entry which is preliminary data.</text>
</comment>
<gene>
    <name evidence="5 6" type="primary">argD</name>
    <name evidence="6" type="ORF">MGMO_111c00230</name>
</gene>
<dbReference type="OrthoDB" id="9770449at2"/>
<comment type="similarity">
    <text evidence="5">Belongs to the class-III pyridoxal-phosphate-dependent aminotransferase family. ArgD subfamily.</text>
</comment>
<evidence type="ECO:0000313" key="6">
    <source>
        <dbReference type="EMBL" id="ESS71303.1"/>
    </source>
</evidence>
<dbReference type="STRING" id="1116472.MGMO_111c00230"/>
<dbReference type="PANTHER" id="PTHR11986:SF79">
    <property type="entry name" value="ACETYLORNITHINE AMINOTRANSFERASE, MITOCHONDRIAL"/>
    <property type="match status" value="1"/>
</dbReference>
<keyword evidence="5" id="KW-0963">Cytoplasm</keyword>
<dbReference type="PANTHER" id="PTHR11986">
    <property type="entry name" value="AMINOTRANSFERASE CLASS III"/>
    <property type="match status" value="1"/>
</dbReference>
<dbReference type="Pfam" id="PF00202">
    <property type="entry name" value="Aminotran_3"/>
    <property type="match status" value="1"/>
</dbReference>
<feature type="binding site" evidence="5">
    <location>
        <position position="273"/>
    </location>
    <ligand>
        <name>pyridoxal 5'-phosphate</name>
        <dbReference type="ChEBI" id="CHEBI:597326"/>
    </ligand>
</feature>
<feature type="binding site" evidence="5">
    <location>
        <position position="131"/>
    </location>
    <ligand>
        <name>N(2)-acetyl-L-ornithine</name>
        <dbReference type="ChEBI" id="CHEBI:57805"/>
    </ligand>
</feature>
<dbReference type="UniPathway" id="UPA00068">
    <property type="reaction ID" value="UER00109"/>
</dbReference>
<evidence type="ECO:0000256" key="4">
    <source>
        <dbReference type="ARBA" id="ARBA00022898"/>
    </source>
</evidence>
<feature type="binding site" evidence="5">
    <location>
        <begin position="215"/>
        <end position="218"/>
    </location>
    <ligand>
        <name>pyridoxal 5'-phosphate</name>
        <dbReference type="ChEBI" id="CHEBI:597326"/>
    </ligand>
</feature>
<dbReference type="GO" id="GO:0006526">
    <property type="term" value="P:L-arginine biosynthetic process"/>
    <property type="evidence" value="ECO:0007669"/>
    <property type="project" value="UniProtKB-UniRule"/>
</dbReference>
<feature type="binding site" evidence="5">
    <location>
        <position position="272"/>
    </location>
    <ligand>
        <name>N(2)-acetyl-L-ornithine</name>
        <dbReference type="ChEBI" id="CHEBI:57805"/>
    </ligand>
</feature>
<keyword evidence="7" id="KW-1185">Reference proteome</keyword>
<protein>
    <recommendedName>
        <fullName evidence="5">Acetylornithine aminotransferase</fullName>
        <shortName evidence="5">ACOAT</shortName>
        <ecNumber evidence="5">2.6.1.11</ecNumber>
    </recommendedName>
</protein>
<dbReference type="PIRSF" id="PIRSF000521">
    <property type="entry name" value="Transaminase_4ab_Lys_Orn"/>
    <property type="match status" value="1"/>
</dbReference>
<dbReference type="NCBIfam" id="NF002325">
    <property type="entry name" value="PRK01278.1"/>
    <property type="match status" value="1"/>
</dbReference>
<evidence type="ECO:0000256" key="5">
    <source>
        <dbReference type="HAMAP-Rule" id="MF_01107"/>
    </source>
</evidence>
<feature type="binding site" evidence="5">
    <location>
        <begin position="96"/>
        <end position="97"/>
    </location>
    <ligand>
        <name>pyridoxal 5'-phosphate</name>
        <dbReference type="ChEBI" id="CHEBI:597326"/>
    </ligand>
</feature>
<dbReference type="EMBL" id="AYLO01000105">
    <property type="protein sequence ID" value="ESS71303.1"/>
    <property type="molecule type" value="Genomic_DNA"/>
</dbReference>
<feature type="modified residue" description="N6-(pyridoxal phosphate)lysine" evidence="5">
    <location>
        <position position="244"/>
    </location>
</feature>
<dbReference type="RefSeq" id="WP_023495644.1">
    <property type="nucleotide sequence ID" value="NZ_AYLO01000105.1"/>
</dbReference>
<dbReference type="EC" id="2.6.1.11" evidence="5"/>
<keyword evidence="1 5" id="KW-0032">Aminotransferase</keyword>
<evidence type="ECO:0000256" key="3">
    <source>
        <dbReference type="ARBA" id="ARBA00022679"/>
    </source>
</evidence>
<dbReference type="AlphaFoldDB" id="V5C3A7"/>
<dbReference type="InterPro" id="IPR015422">
    <property type="entry name" value="PyrdxlP-dep_Trfase_small"/>
</dbReference>
<comment type="cofactor">
    <cofactor evidence="5">
        <name>pyridoxal 5'-phosphate</name>
        <dbReference type="ChEBI" id="CHEBI:597326"/>
    </cofactor>
    <text evidence="5">Binds 1 pyridoxal phosphate per subunit.</text>
</comment>
<dbReference type="GO" id="GO:0042802">
    <property type="term" value="F:identical protein binding"/>
    <property type="evidence" value="ECO:0007669"/>
    <property type="project" value="TreeGrafter"/>
</dbReference>
<evidence type="ECO:0000313" key="7">
    <source>
        <dbReference type="Proteomes" id="UP000017842"/>
    </source>
</evidence>
<keyword evidence="2 5" id="KW-0028">Amino-acid biosynthesis</keyword>
<keyword evidence="3 5" id="KW-0808">Transferase</keyword>
<accession>V5C3A7</accession>
<comment type="subunit">
    <text evidence="5">Homodimer.</text>
</comment>
<evidence type="ECO:0000256" key="2">
    <source>
        <dbReference type="ARBA" id="ARBA00022605"/>
    </source>
</evidence>
<evidence type="ECO:0000256" key="1">
    <source>
        <dbReference type="ARBA" id="ARBA00022576"/>
    </source>
</evidence>
<dbReference type="Gene3D" id="3.90.1150.10">
    <property type="entry name" value="Aspartate Aminotransferase, domain 1"/>
    <property type="match status" value="1"/>
</dbReference>
<dbReference type="InterPro" id="IPR050103">
    <property type="entry name" value="Class-III_PLP-dep_AT"/>
</dbReference>
<organism evidence="6 7">
    <name type="scientific">Methyloglobulus morosus KoM1</name>
    <dbReference type="NCBI Taxonomy" id="1116472"/>
    <lineage>
        <taxon>Bacteria</taxon>
        <taxon>Pseudomonadati</taxon>
        <taxon>Pseudomonadota</taxon>
        <taxon>Gammaproteobacteria</taxon>
        <taxon>Methylococcales</taxon>
        <taxon>Methylococcaceae</taxon>
        <taxon>Methyloglobulus</taxon>
    </lineage>
</organism>
<sequence>MASHIMPTYGRLEITFDRGEGAWLWDENGKQYLDALSGIAVCGLGHAHPAVHEAICKQSGKLLHTSNIYRIAVQEQLADWLIDLSGMTNVFFCNSGAEANEAAIKIARKYGHERGIDKPAIIVADKSFHGRTLATLSATGNPKIQKGFEPLVEGFIRVPYDNMAAITDAIRQHPNIVAILVEPIQGEGGINIPASDYLSNIRKACDQHNLLMMLDEIQSGMGRTGKFLAYQHNGILPDVCTLAKALGNGVPIGACLASGKAATVLTAGNHGSTFGGNPLACSAALAVLETLDKDSLIATAETKGEAICSGLAGLLRNNPHIVEIRHKGLMIGIELDAPCTELVKMALVNGLLINVTQEKVIRLLPPLIIDDSQIKLLVDTLGMLIMQFTGQFSPVSDHAA</sequence>
<keyword evidence="4 5" id="KW-0663">Pyridoxal phosphate</keyword>
<comment type="miscellaneous">
    <text evidence="5">May also have succinyldiaminopimelate aminotransferase activity, thus carrying out the corresponding step in lysine biosynthesis.</text>
</comment>
<feature type="binding site" evidence="5">
    <location>
        <position position="128"/>
    </location>
    <ligand>
        <name>pyridoxal 5'-phosphate</name>
        <dbReference type="ChEBI" id="CHEBI:597326"/>
    </ligand>
</feature>
<dbReference type="InterPro" id="IPR015421">
    <property type="entry name" value="PyrdxlP-dep_Trfase_major"/>
</dbReference>
<comment type="catalytic activity">
    <reaction evidence="5">
        <text>N(2)-acetyl-L-ornithine + 2-oxoglutarate = N-acetyl-L-glutamate 5-semialdehyde + L-glutamate</text>
        <dbReference type="Rhea" id="RHEA:18049"/>
        <dbReference type="ChEBI" id="CHEBI:16810"/>
        <dbReference type="ChEBI" id="CHEBI:29123"/>
        <dbReference type="ChEBI" id="CHEBI:29985"/>
        <dbReference type="ChEBI" id="CHEBI:57805"/>
        <dbReference type="EC" id="2.6.1.11"/>
    </reaction>
</comment>
<dbReference type="NCBIfam" id="TIGR00707">
    <property type="entry name" value="argD"/>
    <property type="match status" value="1"/>
</dbReference>
<proteinExistence type="inferred from homology"/>
<dbReference type="HAMAP" id="MF_01107">
    <property type="entry name" value="ArgD_aminotrans_3"/>
    <property type="match status" value="1"/>
</dbReference>
<dbReference type="InterPro" id="IPR015424">
    <property type="entry name" value="PyrdxlP-dep_Trfase"/>
</dbReference>
<dbReference type="FunFam" id="3.40.640.10:FF:000004">
    <property type="entry name" value="Acetylornithine aminotransferase"/>
    <property type="match status" value="1"/>
</dbReference>